<protein>
    <recommendedName>
        <fullName evidence="4">F-box domain-containing protein</fullName>
    </recommendedName>
</protein>
<evidence type="ECO:0008006" key="4">
    <source>
        <dbReference type="Google" id="ProtNLM"/>
    </source>
</evidence>
<dbReference type="EMBL" id="KN838578">
    <property type="protein sequence ID" value="KIK03630.1"/>
    <property type="molecule type" value="Genomic_DNA"/>
</dbReference>
<evidence type="ECO:0000313" key="2">
    <source>
        <dbReference type="EMBL" id="KIK03630.1"/>
    </source>
</evidence>
<feature type="compositionally biased region" description="Polar residues" evidence="1">
    <location>
        <begin position="585"/>
        <end position="598"/>
    </location>
</feature>
<sequence>MSWSAIPVEIVTEIIYNLKDSYTALSSCSQTCKTLLPICRQHIFRTIHLDSQSDKILSFGGILYRGPEIADYVRGLSFKLHASNLGEDVPRVLNKLQKICEFTLLWPRAHDDWEDFDESLKQSILRIIHSPSLENLILGLFVNKFPFSTLVHCTNLTSIFLLCPITPLIEHQHVAIGRKGPQLINFNFLGHTGDTVLHIFHSRVPGEVDIPIVDFSCLRDLGCTITDSFDKAAAAEILGHSEKLEALCATIQDSSPGLHGLSRWLNPLSRITLKKLKISFILKNEKRDPFQGHCEELKSLAGIVALEEISVDCVIIDSEPSRKLGSSKEWSRLSEVLRNGFPELKRFSMDIKVVITAAPIPRGVKKLITALETLPSRQLNWVSHHSDMNFHFSVILKRVDDTGEEEEFLSSFERYSEVRYKHGGSGGGNVSYIMVYAPPFMFLSHESTSSLRMRLRVYAGTQTREVCKEWGVGRLNFGLRNVSRPEKKLLKMSCRYLVVIRARCSTSHCFNFLRGHARNDPVYIPKNTLARAYRTTRLLLSLAKSVVALANRTFAFPHLPALVLDLYGDRRMEASKTGINDPGSFLSSGITRTSRQHASPSLLRPRPRPLL</sequence>
<feature type="region of interest" description="Disordered" evidence="1">
    <location>
        <begin position="578"/>
        <end position="611"/>
    </location>
</feature>
<keyword evidence="3" id="KW-1185">Reference proteome</keyword>
<dbReference type="AlphaFoldDB" id="A0A0C9WVQ8"/>
<evidence type="ECO:0000313" key="3">
    <source>
        <dbReference type="Proteomes" id="UP000054477"/>
    </source>
</evidence>
<evidence type="ECO:0000256" key="1">
    <source>
        <dbReference type="SAM" id="MobiDB-lite"/>
    </source>
</evidence>
<dbReference type="Proteomes" id="UP000054477">
    <property type="component" value="Unassembled WGS sequence"/>
</dbReference>
<proteinExistence type="predicted"/>
<feature type="compositionally biased region" description="Low complexity" evidence="1">
    <location>
        <begin position="599"/>
        <end position="611"/>
    </location>
</feature>
<name>A0A0C9WVQ8_9AGAR</name>
<gene>
    <name evidence="2" type="ORF">K443DRAFT_121386</name>
</gene>
<organism evidence="2 3">
    <name type="scientific">Laccaria amethystina LaAM-08-1</name>
    <dbReference type="NCBI Taxonomy" id="1095629"/>
    <lineage>
        <taxon>Eukaryota</taxon>
        <taxon>Fungi</taxon>
        <taxon>Dikarya</taxon>
        <taxon>Basidiomycota</taxon>
        <taxon>Agaricomycotina</taxon>
        <taxon>Agaricomycetes</taxon>
        <taxon>Agaricomycetidae</taxon>
        <taxon>Agaricales</taxon>
        <taxon>Agaricineae</taxon>
        <taxon>Hydnangiaceae</taxon>
        <taxon>Laccaria</taxon>
    </lineage>
</organism>
<dbReference type="OrthoDB" id="2745898at2759"/>
<reference evidence="2 3" key="1">
    <citation type="submission" date="2014-04" db="EMBL/GenBank/DDBJ databases">
        <authorList>
            <consortium name="DOE Joint Genome Institute"/>
            <person name="Kuo A."/>
            <person name="Kohler A."/>
            <person name="Nagy L.G."/>
            <person name="Floudas D."/>
            <person name="Copeland A."/>
            <person name="Barry K.W."/>
            <person name="Cichocki N."/>
            <person name="Veneault-Fourrey C."/>
            <person name="LaButti K."/>
            <person name="Lindquist E.A."/>
            <person name="Lipzen A."/>
            <person name="Lundell T."/>
            <person name="Morin E."/>
            <person name="Murat C."/>
            <person name="Sun H."/>
            <person name="Tunlid A."/>
            <person name="Henrissat B."/>
            <person name="Grigoriev I.V."/>
            <person name="Hibbett D.S."/>
            <person name="Martin F."/>
            <person name="Nordberg H.P."/>
            <person name="Cantor M.N."/>
            <person name="Hua S.X."/>
        </authorList>
    </citation>
    <scope>NUCLEOTIDE SEQUENCE [LARGE SCALE GENOMIC DNA]</scope>
    <source>
        <strain evidence="2 3">LaAM-08-1</strain>
    </source>
</reference>
<dbReference type="HOGENOM" id="CLU_446922_0_0_1"/>
<reference evidence="3" key="2">
    <citation type="submission" date="2015-01" db="EMBL/GenBank/DDBJ databases">
        <title>Evolutionary Origins and Diversification of the Mycorrhizal Mutualists.</title>
        <authorList>
            <consortium name="DOE Joint Genome Institute"/>
            <consortium name="Mycorrhizal Genomics Consortium"/>
            <person name="Kohler A."/>
            <person name="Kuo A."/>
            <person name="Nagy L.G."/>
            <person name="Floudas D."/>
            <person name="Copeland A."/>
            <person name="Barry K.W."/>
            <person name="Cichocki N."/>
            <person name="Veneault-Fourrey C."/>
            <person name="LaButti K."/>
            <person name="Lindquist E.A."/>
            <person name="Lipzen A."/>
            <person name="Lundell T."/>
            <person name="Morin E."/>
            <person name="Murat C."/>
            <person name="Riley R."/>
            <person name="Ohm R."/>
            <person name="Sun H."/>
            <person name="Tunlid A."/>
            <person name="Henrissat B."/>
            <person name="Grigoriev I.V."/>
            <person name="Hibbett D.S."/>
            <person name="Martin F."/>
        </authorList>
    </citation>
    <scope>NUCLEOTIDE SEQUENCE [LARGE SCALE GENOMIC DNA]</scope>
    <source>
        <strain evidence="3">LaAM-08-1</strain>
    </source>
</reference>
<accession>A0A0C9WVQ8</accession>